<keyword evidence="5" id="KW-0812">Transmembrane</keyword>
<name>A0ABN8I1L3_9NEOP</name>
<dbReference type="PANTHER" id="PTHR10426">
    <property type="entry name" value="STRICTOSIDINE SYNTHASE-RELATED"/>
    <property type="match status" value="1"/>
</dbReference>
<organism evidence="7 8">
    <name type="scientific">Iphiclides podalirius</name>
    <name type="common">scarce swallowtail</name>
    <dbReference type="NCBI Taxonomy" id="110791"/>
    <lineage>
        <taxon>Eukaryota</taxon>
        <taxon>Metazoa</taxon>
        <taxon>Ecdysozoa</taxon>
        <taxon>Arthropoda</taxon>
        <taxon>Hexapoda</taxon>
        <taxon>Insecta</taxon>
        <taxon>Pterygota</taxon>
        <taxon>Neoptera</taxon>
        <taxon>Endopterygota</taxon>
        <taxon>Lepidoptera</taxon>
        <taxon>Glossata</taxon>
        <taxon>Ditrysia</taxon>
        <taxon>Papilionoidea</taxon>
        <taxon>Papilionidae</taxon>
        <taxon>Papilioninae</taxon>
        <taxon>Iphiclides</taxon>
    </lineage>
</organism>
<dbReference type="Pfam" id="PF20067">
    <property type="entry name" value="SSL_N"/>
    <property type="match status" value="1"/>
</dbReference>
<evidence type="ECO:0000256" key="2">
    <source>
        <dbReference type="ARBA" id="ARBA00022553"/>
    </source>
</evidence>
<feature type="transmembrane region" description="Helical" evidence="5">
    <location>
        <begin position="12"/>
        <end position="31"/>
    </location>
</feature>
<dbReference type="Pfam" id="PF03088">
    <property type="entry name" value="Str_synth"/>
    <property type="match status" value="1"/>
</dbReference>
<feature type="region of interest" description="Disordered" evidence="4">
    <location>
        <begin position="362"/>
        <end position="577"/>
    </location>
</feature>
<dbReference type="Proteomes" id="UP000837857">
    <property type="component" value="Chromosome 16"/>
</dbReference>
<dbReference type="InterPro" id="IPR018119">
    <property type="entry name" value="Strictosidine_synth_cons-reg"/>
</dbReference>
<evidence type="ECO:0000313" key="7">
    <source>
        <dbReference type="EMBL" id="CAH2045259.1"/>
    </source>
</evidence>
<evidence type="ECO:0000256" key="4">
    <source>
        <dbReference type="SAM" id="MobiDB-lite"/>
    </source>
</evidence>
<dbReference type="InterPro" id="IPR011042">
    <property type="entry name" value="6-blade_b-propeller_TolB-like"/>
</dbReference>
<feature type="non-terminal residue" evidence="7">
    <location>
        <position position="1"/>
    </location>
</feature>
<evidence type="ECO:0000259" key="6">
    <source>
        <dbReference type="Pfam" id="PF03088"/>
    </source>
</evidence>
<keyword evidence="2" id="KW-0597">Phosphoprotein</keyword>
<evidence type="ECO:0000313" key="8">
    <source>
        <dbReference type="Proteomes" id="UP000837857"/>
    </source>
</evidence>
<protein>
    <recommendedName>
        <fullName evidence="6">Strictosidine synthase conserved region domain-containing protein</fullName>
    </recommendedName>
</protein>
<dbReference type="PANTHER" id="PTHR10426:SF88">
    <property type="entry name" value="ADIPOCYTE PLASMA MEMBRANE-ASSOCIATED PROTEIN HEMOMUCIN-RELATED"/>
    <property type="match status" value="1"/>
</dbReference>
<feature type="compositionally biased region" description="Basic and acidic residues" evidence="4">
    <location>
        <begin position="383"/>
        <end position="416"/>
    </location>
</feature>
<feature type="compositionally biased region" description="Basic and acidic residues" evidence="4">
    <location>
        <begin position="562"/>
        <end position="577"/>
    </location>
</feature>
<keyword evidence="5" id="KW-1133">Transmembrane helix</keyword>
<comment type="similarity">
    <text evidence="1">Belongs to the strictosidine synthase family.</text>
</comment>
<feature type="compositionally biased region" description="Basic and acidic residues" evidence="4">
    <location>
        <begin position="527"/>
        <end position="548"/>
    </location>
</feature>
<accession>A0ABN8I1L3</accession>
<dbReference type="EMBL" id="OW152828">
    <property type="protein sequence ID" value="CAH2045259.1"/>
    <property type="molecule type" value="Genomic_DNA"/>
</dbReference>
<dbReference type="Gene3D" id="2.120.10.30">
    <property type="entry name" value="TolB, C-terminal domain"/>
    <property type="match status" value="1"/>
</dbReference>
<keyword evidence="8" id="KW-1185">Reference proteome</keyword>
<evidence type="ECO:0000256" key="5">
    <source>
        <dbReference type="SAM" id="Phobius"/>
    </source>
</evidence>
<reference evidence="7" key="1">
    <citation type="submission" date="2022-03" db="EMBL/GenBank/DDBJ databases">
        <authorList>
            <person name="Martin H S."/>
        </authorList>
    </citation>
    <scope>NUCLEOTIDE SEQUENCE</scope>
</reference>
<keyword evidence="5" id="KW-0472">Membrane</keyword>
<feature type="compositionally biased region" description="Basic and acidic residues" evidence="4">
    <location>
        <begin position="498"/>
        <end position="518"/>
    </location>
</feature>
<evidence type="ECO:0000256" key="3">
    <source>
        <dbReference type="ARBA" id="ARBA00023180"/>
    </source>
</evidence>
<evidence type="ECO:0000256" key="1">
    <source>
        <dbReference type="ARBA" id="ARBA00009191"/>
    </source>
</evidence>
<dbReference type="SUPFAM" id="SSF63829">
    <property type="entry name" value="Calcium-dependent phosphotriesterase"/>
    <property type="match status" value="1"/>
</dbReference>
<gene>
    <name evidence="7" type="ORF">IPOD504_LOCUS4995</name>
</gene>
<feature type="compositionally biased region" description="Basic and acidic residues" evidence="4">
    <location>
        <begin position="426"/>
        <end position="476"/>
    </location>
</feature>
<feature type="compositionally biased region" description="Polar residues" evidence="4">
    <location>
        <begin position="363"/>
        <end position="379"/>
    </location>
</feature>
<sequence>MGLIIGLLKRIFKLLIYFGIFVAIVLVIPNLPPYTKFTEIKVEPTLPRTGVLSPNGALNNAQKLFTGKIIGPEAFRIFNNELYTGLATGEVVKISPSGHITFVTKIGQPCTGLFQEHVCGRPLGLDIDEKNNLLYVADSYYGIWKVNLKTEKKQLLVSPNVEIDGKKVKTFNGVTLDKNGNLYWTHSSSDFDLKDGAMTCLADPSGRLLYYNSAKNQSEVLLDNLWFANGVAISPDNEFVLVAESGHYRIKKYFINGPKKGKSEVFVAGLPGVPDNFRVLPDGSGILAALYVVIDDETPLIMPPPLKKAFSKREYPSAPTKTNQEAKKIPPSPKTESITTNKVVKDKVKVVEIKDIPQAAKPSVQNTPLSNKQIKINQGMTGGKKEDIEKSKAIETEAKSKPVEIKPIKKETETKPKPVKTQTIKQKTESKSKPIETKTIKEEAEIKTKSGETKTENQIKPKSIQSKEVENKKAPNDKTPTTEQDNVKIAKETINLNKKVDGTQKLDKDPKQKHEKQNNIKSKPVKVPHDKLSEPKFEAIKTSTEKPNVHKVQPKPTPDQIPVREDIPSERIKPPKETLKVIKKSGPVEIPNPN</sequence>
<feature type="domain" description="Strictosidine synthase conserved region" evidence="6">
    <location>
        <begin position="172"/>
        <end position="258"/>
    </location>
</feature>
<proteinExistence type="inferred from homology"/>
<keyword evidence="3" id="KW-0325">Glycoprotein</keyword>
<feature type="region of interest" description="Disordered" evidence="4">
    <location>
        <begin position="311"/>
        <end position="338"/>
    </location>
</feature>